<accession>A0A392UUA6</accession>
<dbReference type="EMBL" id="LXQA010894304">
    <property type="protein sequence ID" value="MCI75930.1"/>
    <property type="molecule type" value="Genomic_DNA"/>
</dbReference>
<organism evidence="1 2">
    <name type="scientific">Trifolium medium</name>
    <dbReference type="NCBI Taxonomy" id="97028"/>
    <lineage>
        <taxon>Eukaryota</taxon>
        <taxon>Viridiplantae</taxon>
        <taxon>Streptophyta</taxon>
        <taxon>Embryophyta</taxon>
        <taxon>Tracheophyta</taxon>
        <taxon>Spermatophyta</taxon>
        <taxon>Magnoliopsida</taxon>
        <taxon>eudicotyledons</taxon>
        <taxon>Gunneridae</taxon>
        <taxon>Pentapetalae</taxon>
        <taxon>rosids</taxon>
        <taxon>fabids</taxon>
        <taxon>Fabales</taxon>
        <taxon>Fabaceae</taxon>
        <taxon>Papilionoideae</taxon>
        <taxon>50 kb inversion clade</taxon>
        <taxon>NPAAA clade</taxon>
        <taxon>Hologalegina</taxon>
        <taxon>IRL clade</taxon>
        <taxon>Trifolieae</taxon>
        <taxon>Trifolium</taxon>
    </lineage>
</organism>
<evidence type="ECO:0000313" key="2">
    <source>
        <dbReference type="Proteomes" id="UP000265520"/>
    </source>
</evidence>
<feature type="non-terminal residue" evidence="1">
    <location>
        <position position="1"/>
    </location>
</feature>
<reference evidence="1 2" key="1">
    <citation type="journal article" date="2018" name="Front. Plant Sci.">
        <title>Red Clover (Trifolium pratense) and Zigzag Clover (T. medium) - A Picture of Genomic Similarities and Differences.</title>
        <authorList>
            <person name="Dluhosova J."/>
            <person name="Istvanek J."/>
            <person name="Nedelnik J."/>
            <person name="Repkova J."/>
        </authorList>
    </citation>
    <scope>NUCLEOTIDE SEQUENCE [LARGE SCALE GENOMIC DNA]</scope>
    <source>
        <strain evidence="2">cv. 10/8</strain>
        <tissue evidence="1">Leaf</tissue>
    </source>
</reference>
<protein>
    <submittedName>
        <fullName evidence="1">Uncharacterized protein</fullName>
    </submittedName>
</protein>
<evidence type="ECO:0000313" key="1">
    <source>
        <dbReference type="EMBL" id="MCI75930.1"/>
    </source>
</evidence>
<keyword evidence="2" id="KW-1185">Reference proteome</keyword>
<comment type="caution">
    <text evidence="1">The sequence shown here is derived from an EMBL/GenBank/DDBJ whole genome shotgun (WGS) entry which is preliminary data.</text>
</comment>
<dbReference type="AlphaFoldDB" id="A0A392UUA6"/>
<name>A0A392UUA6_9FABA</name>
<dbReference type="Proteomes" id="UP000265520">
    <property type="component" value="Unassembled WGS sequence"/>
</dbReference>
<sequence length="34" mass="3605">PSAALVQPSGLQVVLEASVPESHAQMQLLCPYLQ</sequence>
<proteinExistence type="predicted"/>